<feature type="region of interest" description="Disordered" evidence="6">
    <location>
        <begin position="224"/>
        <end position="249"/>
    </location>
</feature>
<evidence type="ECO:0000313" key="10">
    <source>
        <dbReference type="WBParaSite" id="EVEC_0000877501-mRNA-1"/>
    </source>
</evidence>
<protein>
    <submittedName>
        <fullName evidence="10">CBS domain-containing protein</fullName>
    </submittedName>
</protein>
<dbReference type="PANTHER" id="PTHR13780:SF35">
    <property type="entry name" value="LD22662P"/>
    <property type="match status" value="1"/>
</dbReference>
<evidence type="ECO:0000259" key="7">
    <source>
        <dbReference type="PROSITE" id="PS51371"/>
    </source>
</evidence>
<dbReference type="GO" id="GO:0019901">
    <property type="term" value="F:protein kinase binding"/>
    <property type="evidence" value="ECO:0007669"/>
    <property type="project" value="TreeGrafter"/>
</dbReference>
<dbReference type="InterPro" id="IPR000644">
    <property type="entry name" value="CBS_dom"/>
</dbReference>
<dbReference type="WBParaSite" id="EVEC_0000877501-mRNA-1">
    <property type="protein sequence ID" value="EVEC_0000877501-mRNA-1"/>
    <property type="gene ID" value="EVEC_0000877501"/>
</dbReference>
<evidence type="ECO:0000256" key="2">
    <source>
        <dbReference type="ARBA" id="ARBA00022737"/>
    </source>
</evidence>
<keyword evidence="9" id="KW-1185">Reference proteome</keyword>
<proteinExistence type="inferred from homology"/>
<evidence type="ECO:0000256" key="5">
    <source>
        <dbReference type="PROSITE-ProRule" id="PRU00703"/>
    </source>
</evidence>
<keyword evidence="2" id="KW-0677">Repeat</keyword>
<gene>
    <name evidence="8" type="ORF">EVEC_LOCUS8259</name>
</gene>
<dbReference type="Proteomes" id="UP000274131">
    <property type="component" value="Unassembled WGS sequence"/>
</dbReference>
<dbReference type="Pfam" id="PF00571">
    <property type="entry name" value="CBS"/>
    <property type="match status" value="1"/>
</dbReference>
<evidence type="ECO:0000256" key="3">
    <source>
        <dbReference type="ARBA" id="ARBA00023122"/>
    </source>
</evidence>
<dbReference type="GO" id="GO:0019887">
    <property type="term" value="F:protein kinase regulator activity"/>
    <property type="evidence" value="ECO:0007669"/>
    <property type="project" value="TreeGrafter"/>
</dbReference>
<comment type="similarity">
    <text evidence="1">Belongs to the 5'-AMP-activated protein kinase gamma subunit family.</text>
</comment>
<dbReference type="GO" id="GO:0031588">
    <property type="term" value="C:nucleotide-activated protein kinase complex"/>
    <property type="evidence" value="ECO:0007669"/>
    <property type="project" value="TreeGrafter"/>
</dbReference>
<organism evidence="10">
    <name type="scientific">Enterobius vermicularis</name>
    <name type="common">Human pinworm</name>
    <dbReference type="NCBI Taxonomy" id="51028"/>
    <lineage>
        <taxon>Eukaryota</taxon>
        <taxon>Metazoa</taxon>
        <taxon>Ecdysozoa</taxon>
        <taxon>Nematoda</taxon>
        <taxon>Chromadorea</taxon>
        <taxon>Rhabditida</taxon>
        <taxon>Spirurina</taxon>
        <taxon>Oxyuridomorpha</taxon>
        <taxon>Oxyuroidea</taxon>
        <taxon>Oxyuridae</taxon>
        <taxon>Enterobius</taxon>
    </lineage>
</organism>
<dbReference type="GO" id="GO:0005737">
    <property type="term" value="C:cytoplasm"/>
    <property type="evidence" value="ECO:0007669"/>
    <property type="project" value="TreeGrafter"/>
</dbReference>
<evidence type="ECO:0000313" key="9">
    <source>
        <dbReference type="Proteomes" id="UP000274131"/>
    </source>
</evidence>
<dbReference type="Gene3D" id="3.10.580.10">
    <property type="entry name" value="CBS-domain"/>
    <property type="match status" value="2"/>
</dbReference>
<dbReference type="InterPro" id="IPR046342">
    <property type="entry name" value="CBS_dom_sf"/>
</dbReference>
<dbReference type="PANTHER" id="PTHR13780">
    <property type="entry name" value="AMP-ACTIVATED PROTEIN KINASE, GAMMA REGULATORY SUBUNIT"/>
    <property type="match status" value="1"/>
</dbReference>
<dbReference type="GO" id="GO:0016208">
    <property type="term" value="F:AMP binding"/>
    <property type="evidence" value="ECO:0007669"/>
    <property type="project" value="TreeGrafter"/>
</dbReference>
<dbReference type="InterPro" id="IPR050511">
    <property type="entry name" value="AMPK_gamma/SDS23_families"/>
</dbReference>
<evidence type="ECO:0000256" key="1">
    <source>
        <dbReference type="ARBA" id="ARBA00006750"/>
    </source>
</evidence>
<comment type="subunit">
    <text evidence="4">AMPK is a heterotrimer of an alpha catalytic subunit (PRKAA1 or PRKAA2), a beta (PRKAB1 or PRKAB2) and a gamma non-catalytic subunits (PRKAG1, PRKAG2 or PRKAG3). Interacts with FNIP1 and FNIP2.</text>
</comment>
<evidence type="ECO:0000256" key="6">
    <source>
        <dbReference type="SAM" id="MobiDB-lite"/>
    </source>
</evidence>
<dbReference type="AlphaFoldDB" id="A0A0N4VDT1"/>
<name>A0A0N4VDT1_ENTVE</name>
<sequence>MHSRQGYPHNIYTRNAYELGLEGENSLSKRFSESFREKVTLHHNQNIITGSAEPCYARYVDDETPKTVELPPPYYDPPKECFGWYGHSMPANPACFSSGPRTRLRSDISVQPVQKMRTLVLFPAVQPPSPEWSSDEEVPSFAASSSKIAKRKFDDGQNVCACHRGMRKLKHPSPLLKIPSDDRFALNDTVFDNTGFDSSPLISHESRLIEAGEDHSFEGQHLVSATGSNKAHRRPFPGRDRTTSGTVVVDGNESPIGNFALVFRNEGSLSTPNSSALPKLEFEKVVIESPDAAYSLFMKAQDVYTMAPSSGMVATFDLTMNVKRTFNVMAQNNLHVAALTDISKCVYVALLTVEDFMELAIRCFADGGRRNCREVLKSLTLREWYESKLEYGYKFEYVTVSESIFDLVSLMDKQSLHWVAALEPSQCSVMYFGNMKKAFKYLCDYMNHLPCPSFMQQTPKELGVGTWEDLQKIGIKSTLMEACKVMINQELLVGVFSHTDVLRLNFFEMLNTTMDEIMTDLQMVQGKLHICSVNDSLLKITHMIALANVYQLIAVDNEFRLVGVVSVRDLLQYMVLQPSAMS</sequence>
<dbReference type="PROSITE" id="PS51371">
    <property type="entry name" value="CBS"/>
    <property type="match status" value="1"/>
</dbReference>
<dbReference type="STRING" id="51028.A0A0N4VDT1"/>
<reference evidence="8 9" key="2">
    <citation type="submission" date="2018-10" db="EMBL/GenBank/DDBJ databases">
        <authorList>
            <consortium name="Pathogen Informatics"/>
        </authorList>
    </citation>
    <scope>NUCLEOTIDE SEQUENCE [LARGE SCALE GENOMIC DNA]</scope>
</reference>
<dbReference type="SUPFAM" id="SSF54631">
    <property type="entry name" value="CBS-domain pair"/>
    <property type="match status" value="2"/>
</dbReference>
<dbReference type="OrthoDB" id="449052at2759"/>
<reference evidence="10" key="1">
    <citation type="submission" date="2017-02" db="UniProtKB">
        <authorList>
            <consortium name="WormBaseParasite"/>
        </authorList>
    </citation>
    <scope>IDENTIFICATION</scope>
</reference>
<keyword evidence="3 5" id="KW-0129">CBS domain</keyword>
<evidence type="ECO:0000313" key="8">
    <source>
        <dbReference type="EMBL" id="VDD93508.1"/>
    </source>
</evidence>
<accession>A0A0N4VDT1</accession>
<evidence type="ECO:0000256" key="4">
    <source>
        <dbReference type="ARBA" id="ARBA00025878"/>
    </source>
</evidence>
<dbReference type="GO" id="GO:0005634">
    <property type="term" value="C:nucleus"/>
    <property type="evidence" value="ECO:0007669"/>
    <property type="project" value="TreeGrafter"/>
</dbReference>
<feature type="domain" description="CBS" evidence="7">
    <location>
        <begin position="523"/>
        <end position="581"/>
    </location>
</feature>
<dbReference type="EMBL" id="UXUI01009340">
    <property type="protein sequence ID" value="VDD93508.1"/>
    <property type="molecule type" value="Genomic_DNA"/>
</dbReference>